<organism evidence="2 3">
    <name type="scientific">Rhodanobacter denitrificans</name>
    <dbReference type="NCBI Taxonomy" id="666685"/>
    <lineage>
        <taxon>Bacteria</taxon>
        <taxon>Pseudomonadati</taxon>
        <taxon>Pseudomonadota</taxon>
        <taxon>Gammaproteobacteria</taxon>
        <taxon>Lysobacterales</taxon>
        <taxon>Rhodanobacteraceae</taxon>
        <taxon>Rhodanobacter</taxon>
    </lineage>
</organism>
<protein>
    <submittedName>
        <fullName evidence="2">Uncharacterized protein</fullName>
    </submittedName>
</protein>
<dbReference type="HOGENOM" id="CLU_1804682_0_0_6"/>
<proteinExistence type="predicted"/>
<accession>M4NU24</accession>
<feature type="chain" id="PRO_5004056399" evidence="1">
    <location>
        <begin position="31"/>
        <end position="143"/>
    </location>
</feature>
<reference evidence="2 3" key="1">
    <citation type="submission" date="2012-04" db="EMBL/GenBank/DDBJ databases">
        <title>Complete genome of Rhodanobacter sp. 2APBS1.</title>
        <authorList>
            <consortium name="US DOE Joint Genome Institute"/>
            <person name="Huntemann M."/>
            <person name="Wei C.-L."/>
            <person name="Han J."/>
            <person name="Detter J.C."/>
            <person name="Han C."/>
            <person name="Tapia R."/>
            <person name="Munk A.C.C."/>
            <person name="Chen A."/>
            <person name="Krypides N."/>
            <person name="Mavromatis K."/>
            <person name="Markowitz V."/>
            <person name="Szeto E."/>
            <person name="Ivanova N."/>
            <person name="Mikhailova N."/>
            <person name="Ovchinnikova G."/>
            <person name="Pagani I."/>
            <person name="Pati A."/>
            <person name="Goodwin L."/>
            <person name="Peters L."/>
            <person name="Pitluck S."/>
            <person name="Woyke T."/>
            <person name="Prakash O."/>
            <person name="Elkins J."/>
            <person name="Brown S."/>
            <person name="Palumbo A."/>
            <person name="Hemme C."/>
            <person name="Zhou J."/>
            <person name="Watson D."/>
            <person name="Jardine P."/>
            <person name="Kostka J."/>
            <person name="Green S."/>
        </authorList>
    </citation>
    <scope>NUCLEOTIDE SEQUENCE [LARGE SCALE GENOMIC DNA]</scope>
    <source>
        <strain evidence="2 3">2APBS1</strain>
    </source>
</reference>
<gene>
    <name evidence="2" type="ORF">R2APBS1_3901</name>
</gene>
<dbReference type="Proteomes" id="UP000011859">
    <property type="component" value="Chromosome"/>
</dbReference>
<dbReference type="STRING" id="666685.R2APBS1_3901"/>
<sequence precursor="true">MGGGISTTSLASMRTLFAFLLLAACSQASATSCNAVSQALTNVQRIAWAPVLAKQLKVSSASVNQSFALADWRIIYVETPDTDSPFLFFHGDPLSTHFITLWAGAARSQEEGAIKAWVIKNAPGIPEPLAACFAWHVTKVRNR</sequence>
<evidence type="ECO:0000313" key="3">
    <source>
        <dbReference type="Proteomes" id="UP000011859"/>
    </source>
</evidence>
<evidence type="ECO:0000256" key="1">
    <source>
        <dbReference type="SAM" id="SignalP"/>
    </source>
</evidence>
<keyword evidence="3" id="KW-1185">Reference proteome</keyword>
<dbReference type="eggNOG" id="ENOG50349SS">
    <property type="taxonomic scope" value="Bacteria"/>
</dbReference>
<name>M4NU24_9GAMM</name>
<dbReference type="AlphaFoldDB" id="M4NU24"/>
<dbReference type="KEGG" id="rhd:R2APBS1_3901"/>
<dbReference type="EMBL" id="CP003470">
    <property type="protein sequence ID" value="AGG90951.1"/>
    <property type="molecule type" value="Genomic_DNA"/>
</dbReference>
<feature type="signal peptide" evidence="1">
    <location>
        <begin position="1"/>
        <end position="30"/>
    </location>
</feature>
<evidence type="ECO:0000313" key="2">
    <source>
        <dbReference type="EMBL" id="AGG90951.1"/>
    </source>
</evidence>
<keyword evidence="1" id="KW-0732">Signal</keyword>